<keyword evidence="2" id="KW-1185">Reference proteome</keyword>
<reference evidence="1 2" key="1">
    <citation type="submission" date="2024-01" db="EMBL/GenBank/DDBJ databases">
        <title>Genomic insights into the taxonomy and metabolism of the cyanobacterium Pannus brasiliensis CCIBt3594.</title>
        <authorList>
            <person name="Machado M."/>
            <person name="Botero N.B."/>
            <person name="Andreote A.P.D."/>
            <person name="Feitosa A.M.T."/>
            <person name="Popin R."/>
            <person name="Sivonen K."/>
            <person name="Fiore M.F."/>
        </authorList>
    </citation>
    <scope>NUCLEOTIDE SEQUENCE [LARGE SCALE GENOMIC DNA]</scope>
    <source>
        <strain evidence="1 2">CCIBt3594</strain>
    </source>
</reference>
<name>A0AAW9QQI4_9CHRO</name>
<protein>
    <submittedName>
        <fullName evidence="1">Uncharacterized protein</fullName>
    </submittedName>
</protein>
<sequence length="144" mass="16505">MLEAFVLSPRYTLDDSDWLEGIDPSRRYWLHVNGDTRQTVQIPGLVVFSLEELRDVIGQFRSLQPAESLKIERIAESCTIHCVSGNCYAIEGRVEGALTWHLLDRETVESLLMSAHPDWIPSEKDIELGRQMLLRSLARPAYQH</sequence>
<dbReference type="EMBL" id="JBAFSM010000005">
    <property type="protein sequence ID" value="MEG3436267.1"/>
    <property type="molecule type" value="Genomic_DNA"/>
</dbReference>
<comment type="caution">
    <text evidence="1">The sequence shown here is derived from an EMBL/GenBank/DDBJ whole genome shotgun (WGS) entry which is preliminary data.</text>
</comment>
<evidence type="ECO:0000313" key="2">
    <source>
        <dbReference type="Proteomes" id="UP001328733"/>
    </source>
</evidence>
<dbReference type="AlphaFoldDB" id="A0AAW9QQI4"/>
<evidence type="ECO:0000313" key="1">
    <source>
        <dbReference type="EMBL" id="MEG3436267.1"/>
    </source>
</evidence>
<dbReference type="Proteomes" id="UP001328733">
    <property type="component" value="Unassembled WGS sequence"/>
</dbReference>
<gene>
    <name evidence="1" type="ORF">V0288_03975</name>
</gene>
<proteinExistence type="predicted"/>
<organism evidence="1 2">
    <name type="scientific">Pannus brasiliensis CCIBt3594</name>
    <dbReference type="NCBI Taxonomy" id="1427578"/>
    <lineage>
        <taxon>Bacteria</taxon>
        <taxon>Bacillati</taxon>
        <taxon>Cyanobacteriota</taxon>
        <taxon>Cyanophyceae</taxon>
        <taxon>Oscillatoriophycideae</taxon>
        <taxon>Chroococcales</taxon>
        <taxon>Microcystaceae</taxon>
        <taxon>Pannus</taxon>
    </lineage>
</organism>
<accession>A0AAW9QQI4</accession>
<dbReference type="RefSeq" id="WP_332863721.1">
    <property type="nucleotide sequence ID" value="NZ_JBAFSM010000005.1"/>
</dbReference>